<dbReference type="GO" id="GO:0030247">
    <property type="term" value="F:polysaccharide binding"/>
    <property type="evidence" value="ECO:0007669"/>
    <property type="project" value="UniProtKB-UniRule"/>
</dbReference>
<dbReference type="EMBL" id="QMEY01000001">
    <property type="protein sequence ID" value="RBQ21357.1"/>
    <property type="molecule type" value="Genomic_DNA"/>
</dbReference>
<evidence type="ECO:0000313" key="2">
    <source>
        <dbReference type="EMBL" id="RBQ21357.1"/>
    </source>
</evidence>
<dbReference type="RefSeq" id="WP_113977789.1">
    <property type="nucleotide sequence ID" value="NZ_QMEY01000001.1"/>
</dbReference>
<dbReference type="OrthoDB" id="2662392at2"/>
<dbReference type="SMART" id="SM00637">
    <property type="entry name" value="CBD_II"/>
    <property type="match status" value="1"/>
</dbReference>
<reference evidence="2 3" key="1">
    <citation type="submission" date="2018-06" db="EMBL/GenBank/DDBJ databases">
        <title>Sphaerisporangium craniellae sp. nov., isolated from a marine sponge in the South China Sea.</title>
        <authorList>
            <person name="Li L."/>
        </authorList>
    </citation>
    <scope>NUCLEOTIDE SEQUENCE [LARGE SCALE GENOMIC DNA]</scope>
    <source>
        <strain evidence="2 3">LHW63015</strain>
    </source>
</reference>
<dbReference type="AlphaFoldDB" id="A0A366M5N4"/>
<protein>
    <recommendedName>
        <fullName evidence="1">CBM2 domain-containing protein</fullName>
    </recommendedName>
</protein>
<dbReference type="InterPro" id="IPR001919">
    <property type="entry name" value="CBD2"/>
</dbReference>
<keyword evidence="3" id="KW-1185">Reference proteome</keyword>
<proteinExistence type="predicted"/>
<feature type="domain" description="CBM2" evidence="1">
    <location>
        <begin position="285"/>
        <end position="396"/>
    </location>
</feature>
<sequence length="396" mass="40765">MQLRRQALGAVLLTLGLFTLALLLAVMAIGSVGGAAARAAVPVQEAVQAAASSESGGVPGVPARPSGVRPCPVPLAPVGNGAGNATDTGYASICWNASSDDTGVVGYDIYRLDVGGFVHAATTTSTVGGFSGELGRLYTMYVVAKDAAGNVSPPSSLITVAAVLGMSPTSTPTPPPGDRIPPSQPTGLRDGCLMDFEGVAFCWQRSTDNVAVTAYDVYRETATGFMKVGTVEGADYTSFLEHDGLVIGQRYTYIVVARDAAGNVSVPSEPLSALAREGLPSPSPSPTIDPTCVVSYRAATWGSKLNAEVTVRNAGATAIDGWKVTVRYPAWSSVRLVSGWSADWTQGGTEISGVNKRWNEVLHAGSATQIGFTASYSGSVPAPITFLLNGRICATS</sequence>
<dbReference type="InterPro" id="IPR012291">
    <property type="entry name" value="CBM2_carb-bd_dom_sf"/>
</dbReference>
<dbReference type="PROSITE" id="PS51173">
    <property type="entry name" value="CBM2"/>
    <property type="match status" value="1"/>
</dbReference>
<dbReference type="Proteomes" id="UP000253303">
    <property type="component" value="Unassembled WGS sequence"/>
</dbReference>
<gene>
    <name evidence="2" type="ORF">DP939_01155</name>
</gene>
<dbReference type="SUPFAM" id="SSF49265">
    <property type="entry name" value="Fibronectin type III"/>
    <property type="match status" value="1"/>
</dbReference>
<name>A0A366M5N4_9ACTN</name>
<evidence type="ECO:0000313" key="3">
    <source>
        <dbReference type="Proteomes" id="UP000253303"/>
    </source>
</evidence>
<dbReference type="GO" id="GO:0005975">
    <property type="term" value="P:carbohydrate metabolic process"/>
    <property type="evidence" value="ECO:0007669"/>
    <property type="project" value="InterPro"/>
</dbReference>
<dbReference type="InterPro" id="IPR036116">
    <property type="entry name" value="FN3_sf"/>
</dbReference>
<dbReference type="Pfam" id="PF00553">
    <property type="entry name" value="CBM_2"/>
    <property type="match status" value="1"/>
</dbReference>
<dbReference type="Gene3D" id="2.60.40.10">
    <property type="entry name" value="Immunoglobulins"/>
    <property type="match status" value="2"/>
</dbReference>
<dbReference type="GO" id="GO:0004553">
    <property type="term" value="F:hydrolase activity, hydrolyzing O-glycosyl compounds"/>
    <property type="evidence" value="ECO:0007669"/>
    <property type="project" value="InterPro"/>
</dbReference>
<dbReference type="InterPro" id="IPR008965">
    <property type="entry name" value="CBM2/CBM3_carb-bd_dom_sf"/>
</dbReference>
<dbReference type="InterPro" id="IPR013783">
    <property type="entry name" value="Ig-like_fold"/>
</dbReference>
<evidence type="ECO:0000259" key="1">
    <source>
        <dbReference type="PROSITE" id="PS51173"/>
    </source>
</evidence>
<comment type="caution">
    <text evidence="2">The sequence shown here is derived from an EMBL/GenBank/DDBJ whole genome shotgun (WGS) entry which is preliminary data.</text>
</comment>
<dbReference type="Gene3D" id="2.60.40.290">
    <property type="match status" value="1"/>
</dbReference>
<organism evidence="2 3">
    <name type="scientific">Spongiactinospora rosea</name>
    <dbReference type="NCBI Taxonomy" id="2248750"/>
    <lineage>
        <taxon>Bacteria</taxon>
        <taxon>Bacillati</taxon>
        <taxon>Actinomycetota</taxon>
        <taxon>Actinomycetes</taxon>
        <taxon>Streptosporangiales</taxon>
        <taxon>Streptosporangiaceae</taxon>
        <taxon>Spongiactinospora</taxon>
    </lineage>
</organism>
<accession>A0A366M5N4</accession>
<dbReference type="SUPFAM" id="SSF49384">
    <property type="entry name" value="Carbohydrate-binding domain"/>
    <property type="match status" value="1"/>
</dbReference>